<organism evidence="1 2">
    <name type="scientific">Spirosoma endophyticum</name>
    <dbReference type="NCBI Taxonomy" id="662367"/>
    <lineage>
        <taxon>Bacteria</taxon>
        <taxon>Pseudomonadati</taxon>
        <taxon>Bacteroidota</taxon>
        <taxon>Cytophagia</taxon>
        <taxon>Cytophagales</taxon>
        <taxon>Cytophagaceae</taxon>
        <taxon>Spirosoma</taxon>
    </lineage>
</organism>
<dbReference type="AlphaFoldDB" id="A0A1I2GTP6"/>
<dbReference type="EMBL" id="FOLQ01000035">
    <property type="protein sequence ID" value="SFF20429.1"/>
    <property type="molecule type" value="Genomic_DNA"/>
</dbReference>
<keyword evidence="2" id="KW-1185">Reference proteome</keyword>
<dbReference type="STRING" id="662367.SAMN05216167_13510"/>
<sequence length="103" mass="12088">MSKARRSVTPEDRYSIVQEAIRDGHAEISRKYNLSPSLLRKWRLKYLSKGKEGLKDSYSRVDPQLRALEEENERLKRIVAKQALELEIKSELLKKTPIHARRS</sequence>
<dbReference type="GO" id="GO:0004803">
    <property type="term" value="F:transposase activity"/>
    <property type="evidence" value="ECO:0007669"/>
    <property type="project" value="InterPro"/>
</dbReference>
<evidence type="ECO:0000313" key="2">
    <source>
        <dbReference type="Proteomes" id="UP000198598"/>
    </source>
</evidence>
<dbReference type="Proteomes" id="UP000198598">
    <property type="component" value="Unassembled WGS sequence"/>
</dbReference>
<dbReference type="SUPFAM" id="SSF48295">
    <property type="entry name" value="TrpR-like"/>
    <property type="match status" value="1"/>
</dbReference>
<reference evidence="1 2" key="1">
    <citation type="submission" date="2016-10" db="EMBL/GenBank/DDBJ databases">
        <authorList>
            <person name="de Groot N.N."/>
        </authorList>
    </citation>
    <scope>NUCLEOTIDE SEQUENCE [LARGE SCALE GENOMIC DNA]</scope>
    <source>
        <strain evidence="1 2">DSM 26130</strain>
    </source>
</reference>
<proteinExistence type="predicted"/>
<dbReference type="GO" id="GO:0043565">
    <property type="term" value="F:sequence-specific DNA binding"/>
    <property type="evidence" value="ECO:0007669"/>
    <property type="project" value="InterPro"/>
</dbReference>
<accession>A0A1I2GTP6</accession>
<dbReference type="GO" id="GO:0006313">
    <property type="term" value="P:DNA transposition"/>
    <property type="evidence" value="ECO:0007669"/>
    <property type="project" value="InterPro"/>
</dbReference>
<protein>
    <submittedName>
        <fullName evidence="1">Transposase</fullName>
    </submittedName>
</protein>
<dbReference type="Gene3D" id="1.10.10.10">
    <property type="entry name" value="Winged helix-like DNA-binding domain superfamily/Winged helix DNA-binding domain"/>
    <property type="match status" value="1"/>
</dbReference>
<dbReference type="InterPro" id="IPR036388">
    <property type="entry name" value="WH-like_DNA-bd_sf"/>
</dbReference>
<evidence type="ECO:0000313" key="1">
    <source>
        <dbReference type="EMBL" id="SFF20429.1"/>
    </source>
</evidence>
<dbReference type="InterPro" id="IPR010921">
    <property type="entry name" value="Trp_repressor/repl_initiator"/>
</dbReference>
<gene>
    <name evidence="1" type="ORF">SAMN05216167_13510</name>
</gene>
<dbReference type="RefSeq" id="WP_093834573.1">
    <property type="nucleotide sequence ID" value="NZ_FOLQ01000035.1"/>
</dbReference>
<dbReference type="InterPro" id="IPR002514">
    <property type="entry name" value="Transposase_8"/>
</dbReference>
<name>A0A1I2GTP6_9BACT</name>
<dbReference type="Pfam" id="PF01527">
    <property type="entry name" value="HTH_Tnp_1"/>
    <property type="match status" value="1"/>
</dbReference>
<dbReference type="OrthoDB" id="679711at2"/>